<dbReference type="PaxDb" id="121845-A0A1S4E7J2"/>
<dbReference type="RefSeq" id="XP_017298168.1">
    <property type="nucleotide sequence ID" value="XM_017442679.2"/>
</dbReference>
<keyword evidence="2" id="KW-1185">Reference proteome</keyword>
<evidence type="ECO:0000313" key="2">
    <source>
        <dbReference type="Proteomes" id="UP000079169"/>
    </source>
</evidence>
<accession>A0A1S4E7J2</accession>
<feature type="signal peptide" evidence="1">
    <location>
        <begin position="1"/>
        <end position="19"/>
    </location>
</feature>
<evidence type="ECO:0000313" key="3">
    <source>
        <dbReference type="RefSeq" id="XP_008468614.1"/>
    </source>
</evidence>
<feature type="chain" id="PRO_5010481026" evidence="1">
    <location>
        <begin position="20"/>
        <end position="225"/>
    </location>
</feature>
<dbReference type="Proteomes" id="UP000079169">
    <property type="component" value="Unplaced"/>
</dbReference>
<sequence>MNVLIPILLGVVVLDIAMGKTFKPNKGLKRTNPRPCTPKSTINFQRTQWSPWGGRRTPKWTRIFETPWWNKDWIPEKVQKRRMAFLLARGVITTLGKGEIKTETSTPGQMNFPETTIHPALFVFYNMLRYDNVKRAYVTPYAELVLDLMGKRHKLNKIIRNGQNTRWLIERGWTSTLRANYTGPTRERGEKKRIRDMMEELRKKYERESKIKRGHRIFTDDIYPK</sequence>
<gene>
    <name evidence="3 4" type="primary">LOC103506012</name>
</gene>
<dbReference type="RefSeq" id="XP_008468614.1">
    <property type="nucleotide sequence ID" value="XM_008470392.3"/>
</dbReference>
<name>A0A1S4E7J2_DIACI</name>
<dbReference type="GeneID" id="103506012"/>
<keyword evidence="1" id="KW-0732">Signal</keyword>
<organism evidence="2 4">
    <name type="scientific">Diaphorina citri</name>
    <name type="common">Asian citrus psyllid</name>
    <dbReference type="NCBI Taxonomy" id="121845"/>
    <lineage>
        <taxon>Eukaryota</taxon>
        <taxon>Metazoa</taxon>
        <taxon>Ecdysozoa</taxon>
        <taxon>Arthropoda</taxon>
        <taxon>Hexapoda</taxon>
        <taxon>Insecta</taxon>
        <taxon>Pterygota</taxon>
        <taxon>Neoptera</taxon>
        <taxon>Paraneoptera</taxon>
        <taxon>Hemiptera</taxon>
        <taxon>Sternorrhyncha</taxon>
        <taxon>Psylloidea</taxon>
        <taxon>Psyllidae</taxon>
        <taxon>Diaphorininae</taxon>
        <taxon>Diaphorina</taxon>
    </lineage>
</organism>
<reference evidence="3 4" key="1">
    <citation type="submission" date="2025-04" db="UniProtKB">
        <authorList>
            <consortium name="RefSeq"/>
        </authorList>
    </citation>
    <scope>IDENTIFICATION</scope>
</reference>
<evidence type="ECO:0000256" key="1">
    <source>
        <dbReference type="SAM" id="SignalP"/>
    </source>
</evidence>
<dbReference type="AlphaFoldDB" id="A0A1S4E7J2"/>
<dbReference type="KEGG" id="dci:103506012"/>
<evidence type="ECO:0000313" key="4">
    <source>
        <dbReference type="RefSeq" id="XP_017298168.1"/>
    </source>
</evidence>
<proteinExistence type="predicted"/>
<protein>
    <submittedName>
        <fullName evidence="3">Uncharacterized protein LOC103506012 isoform X1</fullName>
    </submittedName>
    <submittedName>
        <fullName evidence="4">Uncharacterized protein LOC103506012 isoform X2</fullName>
    </submittedName>
</protein>